<reference evidence="2" key="1">
    <citation type="submission" date="2020-02" db="EMBL/GenBank/DDBJ databases">
        <title>Investigating the Use of Bacteriophages as New Decolonization Strategy for Intestinal Carriage of CTX-M-15-producing ST131 Escherichia coli: an In Vitro Continuous Culture System Model.</title>
        <authorList>
            <person name="Bernasconi O.J."/>
            <person name="Campos-Madueno E.I."/>
            <person name="Dona V."/>
            <person name="Perreten V."/>
            <person name="Carattoli A."/>
            <person name="Endimiani A."/>
        </authorList>
    </citation>
    <scope>NUCLEOTIDE SEQUENCE</scope>
    <source>
        <strain evidence="2">4901.28</strain>
    </source>
</reference>
<sequence length="82" mass="9259">DSTTHSNSEQGDQADNSENNGGTYAMPHTIEEAKRIQEGAAKAKEEAERKQKEEKRKQEEAARKEKEAQEAKDKKDVETVKE</sequence>
<protein>
    <submittedName>
        <fullName evidence="2">Uncharacterized protein</fullName>
    </submittedName>
</protein>
<accession>A0A6D1AD11</accession>
<organism evidence="2">
    <name type="scientific">Escherichia coli</name>
    <dbReference type="NCBI Taxonomy" id="562"/>
    <lineage>
        <taxon>Bacteria</taxon>
        <taxon>Pseudomonadati</taxon>
        <taxon>Pseudomonadota</taxon>
        <taxon>Gammaproteobacteria</taxon>
        <taxon>Enterobacterales</taxon>
        <taxon>Enterobacteriaceae</taxon>
        <taxon>Escherichia</taxon>
    </lineage>
</organism>
<evidence type="ECO:0000313" key="2">
    <source>
        <dbReference type="EMBL" id="NEU03107.1"/>
    </source>
</evidence>
<feature type="region of interest" description="Disordered" evidence="1">
    <location>
        <begin position="1"/>
        <end position="82"/>
    </location>
</feature>
<feature type="non-terminal residue" evidence="2">
    <location>
        <position position="1"/>
    </location>
</feature>
<proteinExistence type="predicted"/>
<dbReference type="EMBL" id="JAAHTE010000841">
    <property type="protein sequence ID" value="NEU03107.1"/>
    <property type="molecule type" value="Genomic_DNA"/>
</dbReference>
<comment type="caution">
    <text evidence="2">The sequence shown here is derived from an EMBL/GenBank/DDBJ whole genome shotgun (WGS) entry which is preliminary data.</text>
</comment>
<dbReference type="AlphaFoldDB" id="A0A6D1AD11"/>
<name>A0A6D1AD11_ECOLX</name>
<feature type="non-terminal residue" evidence="2">
    <location>
        <position position="82"/>
    </location>
</feature>
<feature type="compositionally biased region" description="Basic and acidic residues" evidence="1">
    <location>
        <begin position="29"/>
        <end position="82"/>
    </location>
</feature>
<gene>
    <name evidence="2" type="ORF">G3563_29700</name>
</gene>
<evidence type="ECO:0000256" key="1">
    <source>
        <dbReference type="SAM" id="MobiDB-lite"/>
    </source>
</evidence>
<feature type="compositionally biased region" description="Polar residues" evidence="1">
    <location>
        <begin position="1"/>
        <end position="22"/>
    </location>
</feature>